<feature type="domain" description="RING-type" evidence="4">
    <location>
        <begin position="110"/>
        <end position="152"/>
    </location>
</feature>
<dbReference type="Proteomes" id="UP001652623">
    <property type="component" value="Chromosome 6"/>
</dbReference>
<sequence length="186" mass="20159">MESAPPNLNRPPPPFPAPPRTVDFSALEFILGLIAVITIPALIYAFFFTINCPPNPFSRSRRSSTDSLPSFSGDNVSTATAEDTSKEKEAVMSFKFLKEKHAKDIVGGDCPVCLSVFVDGDEVKLLNACKHSFHATCIDTWFKTQPNCPVCRNPVALKHRPENRSGNGGGGEADRQQGLPDAANLV</sequence>
<evidence type="ECO:0000313" key="5">
    <source>
        <dbReference type="Proteomes" id="UP001652623"/>
    </source>
</evidence>
<dbReference type="InParanoid" id="A0A6P4AIS8"/>
<dbReference type="Gene3D" id="3.30.40.10">
    <property type="entry name" value="Zinc/RING finger domain, C3HC4 (zinc finger)"/>
    <property type="match status" value="1"/>
</dbReference>
<dbReference type="Pfam" id="PF13639">
    <property type="entry name" value="zf-RING_2"/>
    <property type="match status" value="1"/>
</dbReference>
<keyword evidence="1" id="KW-0863">Zinc-finger</keyword>
<dbReference type="RefSeq" id="XP_015897494.2">
    <property type="nucleotide sequence ID" value="XM_016042008.4"/>
</dbReference>
<evidence type="ECO:0000259" key="4">
    <source>
        <dbReference type="PROSITE" id="PS50089"/>
    </source>
</evidence>
<keyword evidence="1" id="KW-0479">Metal-binding</keyword>
<feature type="transmembrane region" description="Helical" evidence="3">
    <location>
        <begin position="29"/>
        <end position="52"/>
    </location>
</feature>
<evidence type="ECO:0000313" key="6">
    <source>
        <dbReference type="RefSeq" id="XP_015897494.2"/>
    </source>
</evidence>
<dbReference type="SMART" id="SM01197">
    <property type="entry name" value="FANCL_C"/>
    <property type="match status" value="1"/>
</dbReference>
<dbReference type="GO" id="GO:0016567">
    <property type="term" value="P:protein ubiquitination"/>
    <property type="evidence" value="ECO:0007669"/>
    <property type="project" value="UniProtKB-UniPathway"/>
</dbReference>
<dbReference type="InterPro" id="IPR013083">
    <property type="entry name" value="Znf_RING/FYVE/PHD"/>
</dbReference>
<keyword evidence="5" id="KW-1185">Reference proteome</keyword>
<dbReference type="GeneID" id="107431123"/>
<dbReference type="FunCoup" id="A0A6P4AIS8">
    <property type="interactions" value="1"/>
</dbReference>
<feature type="region of interest" description="Disordered" evidence="2">
    <location>
        <begin position="159"/>
        <end position="186"/>
    </location>
</feature>
<dbReference type="SUPFAM" id="SSF57850">
    <property type="entry name" value="RING/U-box"/>
    <property type="match status" value="1"/>
</dbReference>
<evidence type="ECO:0000256" key="3">
    <source>
        <dbReference type="SAM" id="Phobius"/>
    </source>
</evidence>
<dbReference type="PANTHER" id="PTHR45676:SF88">
    <property type="entry name" value="RING-H2 FINGER PROTEIN ATL33"/>
    <property type="match status" value="1"/>
</dbReference>
<proteinExistence type="predicted"/>
<organism evidence="5 6">
    <name type="scientific">Ziziphus jujuba</name>
    <name type="common">Chinese jujube</name>
    <name type="synonym">Ziziphus sativa</name>
    <dbReference type="NCBI Taxonomy" id="326968"/>
    <lineage>
        <taxon>Eukaryota</taxon>
        <taxon>Viridiplantae</taxon>
        <taxon>Streptophyta</taxon>
        <taxon>Embryophyta</taxon>
        <taxon>Tracheophyta</taxon>
        <taxon>Spermatophyta</taxon>
        <taxon>Magnoliopsida</taxon>
        <taxon>eudicotyledons</taxon>
        <taxon>Gunneridae</taxon>
        <taxon>Pentapetalae</taxon>
        <taxon>rosids</taxon>
        <taxon>fabids</taxon>
        <taxon>Rosales</taxon>
        <taxon>Rhamnaceae</taxon>
        <taxon>Paliureae</taxon>
        <taxon>Ziziphus</taxon>
    </lineage>
</organism>
<dbReference type="InterPro" id="IPR001841">
    <property type="entry name" value="Znf_RING"/>
</dbReference>
<keyword evidence="3" id="KW-0472">Membrane</keyword>
<dbReference type="PROSITE" id="PS50089">
    <property type="entry name" value="ZF_RING_2"/>
    <property type="match status" value="1"/>
</dbReference>
<dbReference type="GO" id="GO:0008270">
    <property type="term" value="F:zinc ion binding"/>
    <property type="evidence" value="ECO:0007669"/>
    <property type="project" value="UniProtKB-KW"/>
</dbReference>
<dbReference type="PANTHER" id="PTHR45676">
    <property type="entry name" value="RING-H2 FINGER PROTEIN ATL51-RELATED"/>
    <property type="match status" value="1"/>
</dbReference>
<evidence type="ECO:0000256" key="1">
    <source>
        <dbReference type="PROSITE-ProRule" id="PRU00175"/>
    </source>
</evidence>
<feature type="region of interest" description="Disordered" evidence="2">
    <location>
        <begin position="61"/>
        <end position="84"/>
    </location>
</feature>
<keyword evidence="3" id="KW-1133">Transmembrane helix</keyword>
<reference evidence="6" key="1">
    <citation type="submission" date="2025-08" db="UniProtKB">
        <authorList>
            <consortium name="RefSeq"/>
        </authorList>
    </citation>
    <scope>IDENTIFICATION</scope>
    <source>
        <tissue evidence="6">Seedling</tissue>
    </source>
</reference>
<evidence type="ECO:0000256" key="2">
    <source>
        <dbReference type="SAM" id="MobiDB-lite"/>
    </source>
</evidence>
<feature type="compositionally biased region" description="Polar residues" evidence="2">
    <location>
        <begin position="65"/>
        <end position="82"/>
    </location>
</feature>
<dbReference type="AlphaFoldDB" id="A0A6P4AIS8"/>
<dbReference type="SMART" id="SM00184">
    <property type="entry name" value="RING"/>
    <property type="match status" value="1"/>
</dbReference>
<name>A0A6P4AIS8_ZIZJJ</name>
<protein>
    <submittedName>
        <fullName evidence="6">RING-H2 finger protein ATL33</fullName>
    </submittedName>
</protein>
<accession>A0A6P4AIS8</accession>
<keyword evidence="1" id="KW-0862">Zinc</keyword>
<gene>
    <name evidence="6" type="primary">LOC107431123</name>
</gene>
<keyword evidence="3" id="KW-0812">Transmembrane</keyword>
<dbReference type="UniPathway" id="UPA00143"/>
<dbReference type="KEGG" id="zju:107431123"/>